<name>A0ABN1INQ1_9CLOT</name>
<dbReference type="EMBL" id="BAAACF010000001">
    <property type="protein sequence ID" value="GAA0718262.1"/>
    <property type="molecule type" value="Genomic_DNA"/>
</dbReference>
<dbReference type="RefSeq" id="WP_343766140.1">
    <property type="nucleotide sequence ID" value="NZ_BAAACF010000001.1"/>
</dbReference>
<gene>
    <name evidence="1" type="ORF">GCM10008905_04780</name>
</gene>
<organism evidence="1 2">
    <name type="scientific">Clostridium malenominatum</name>
    <dbReference type="NCBI Taxonomy" id="1539"/>
    <lineage>
        <taxon>Bacteria</taxon>
        <taxon>Bacillati</taxon>
        <taxon>Bacillota</taxon>
        <taxon>Clostridia</taxon>
        <taxon>Eubacteriales</taxon>
        <taxon>Clostridiaceae</taxon>
        <taxon>Clostridium</taxon>
    </lineage>
</organism>
<comment type="caution">
    <text evidence="1">The sequence shown here is derived from an EMBL/GenBank/DDBJ whole genome shotgun (WGS) entry which is preliminary data.</text>
</comment>
<dbReference type="Proteomes" id="UP001500339">
    <property type="component" value="Unassembled WGS sequence"/>
</dbReference>
<accession>A0ABN1INQ1</accession>
<evidence type="ECO:0008006" key="3">
    <source>
        <dbReference type="Google" id="ProtNLM"/>
    </source>
</evidence>
<evidence type="ECO:0000313" key="1">
    <source>
        <dbReference type="EMBL" id="GAA0718262.1"/>
    </source>
</evidence>
<sequence length="153" mass="17674">MKKAFVIHNNEEFIGFLNKNFNLLDINLSIEYKEMSQNFTYDYIIVNNMSEIAEELKGNYILVNMDMEIDNILFRGNLITYGLGNKNTVTLSSMAEDKGSFVYCVQRYITEDVVPGEIPITKSFKDNYELYAFMVSITVGLIEGVNIEKIYKK</sequence>
<proteinExistence type="predicted"/>
<reference evidence="1 2" key="1">
    <citation type="journal article" date="2019" name="Int. J. Syst. Evol. Microbiol.">
        <title>The Global Catalogue of Microorganisms (GCM) 10K type strain sequencing project: providing services to taxonomists for standard genome sequencing and annotation.</title>
        <authorList>
            <consortium name="The Broad Institute Genomics Platform"/>
            <consortium name="The Broad Institute Genome Sequencing Center for Infectious Disease"/>
            <person name="Wu L."/>
            <person name="Ma J."/>
        </authorList>
    </citation>
    <scope>NUCLEOTIDE SEQUENCE [LARGE SCALE GENOMIC DNA]</scope>
    <source>
        <strain evidence="1 2">JCM 1405</strain>
    </source>
</reference>
<keyword evidence="2" id="KW-1185">Reference proteome</keyword>
<evidence type="ECO:0000313" key="2">
    <source>
        <dbReference type="Proteomes" id="UP001500339"/>
    </source>
</evidence>
<protein>
    <recommendedName>
        <fullName evidence="3">DUF2529 domain-containing protein</fullName>
    </recommendedName>
</protein>